<gene>
    <name evidence="2" type="ORF">LOX96_00495</name>
</gene>
<feature type="transmembrane region" description="Helical" evidence="1">
    <location>
        <begin position="60"/>
        <end position="93"/>
    </location>
</feature>
<evidence type="ECO:0000313" key="2">
    <source>
        <dbReference type="EMBL" id="MCL9682571.1"/>
    </source>
</evidence>
<proteinExistence type="predicted"/>
<accession>A0A9X2CXH4</accession>
<dbReference type="EMBL" id="JAJKBJ010000001">
    <property type="protein sequence ID" value="MCL9682571.1"/>
    <property type="molecule type" value="Genomic_DNA"/>
</dbReference>
<reference evidence="2" key="1">
    <citation type="submission" date="2021-11" db="EMBL/GenBank/DDBJ databases">
        <title>Legionella maioricencis sp. nov., a new species isolated from hot water samples in Mallorca.</title>
        <authorList>
            <person name="Crespi S."/>
            <person name="Drasar V."/>
            <person name="Salva-Serra F."/>
            <person name="Jaen-Luchoro D."/>
            <person name="Pineiro-Iglesias B."/>
            <person name="Aliaga F."/>
            <person name="Fernandez-Juarez V."/>
            <person name="Coll G."/>
            <person name="Moore E.R.B."/>
            <person name="Bennasar-Figueras A."/>
        </authorList>
    </citation>
    <scope>NUCLEOTIDE SEQUENCE</scope>
    <source>
        <strain evidence="2">HCPI-6</strain>
    </source>
</reference>
<sequence length="163" mass="17725">MLKDLHVAHLTGTVTVVENHLFTDVVTRNRNARTIGQMFFKPYESKKEFIFCARHTLQPLAMIGVAVLSPFSLVGAGIVFSLAEIGLHLFALVNVCTGNESSAHWALNLAEEVFSRLCQSVINLVVLPLTALAMLTRGISTGLKAADIYDYDAPEVPSTLAPN</sequence>
<dbReference type="Proteomes" id="UP001139721">
    <property type="component" value="Unassembled WGS sequence"/>
</dbReference>
<keyword evidence="1" id="KW-0472">Membrane</keyword>
<evidence type="ECO:0000256" key="1">
    <source>
        <dbReference type="SAM" id="Phobius"/>
    </source>
</evidence>
<comment type="caution">
    <text evidence="2">The sequence shown here is derived from an EMBL/GenBank/DDBJ whole genome shotgun (WGS) entry which is preliminary data.</text>
</comment>
<protein>
    <submittedName>
        <fullName evidence="2">Uncharacterized protein</fullName>
    </submittedName>
</protein>
<name>A0A9X2CXH4_9GAMM</name>
<evidence type="ECO:0000313" key="3">
    <source>
        <dbReference type="Proteomes" id="UP001139721"/>
    </source>
</evidence>
<organism evidence="2 3">
    <name type="scientific">Legionella maioricensis</name>
    <dbReference type="NCBI Taxonomy" id="2896528"/>
    <lineage>
        <taxon>Bacteria</taxon>
        <taxon>Pseudomonadati</taxon>
        <taxon>Pseudomonadota</taxon>
        <taxon>Gammaproteobacteria</taxon>
        <taxon>Legionellales</taxon>
        <taxon>Legionellaceae</taxon>
        <taxon>Legionella</taxon>
    </lineage>
</organism>
<keyword evidence="1" id="KW-1133">Transmembrane helix</keyword>
<keyword evidence="1" id="KW-0812">Transmembrane</keyword>
<dbReference type="RefSeq" id="WP_250419898.1">
    <property type="nucleotide sequence ID" value="NZ_JAJKBJ010000001.1"/>
</dbReference>
<keyword evidence="3" id="KW-1185">Reference proteome</keyword>
<dbReference type="AlphaFoldDB" id="A0A9X2CXH4"/>